<organism evidence="2 3">
    <name type="scientific">Candidatus Sulfobium mesophilum</name>
    <dbReference type="NCBI Taxonomy" id="2016548"/>
    <lineage>
        <taxon>Bacteria</taxon>
        <taxon>Pseudomonadati</taxon>
        <taxon>Nitrospirota</taxon>
        <taxon>Nitrospiria</taxon>
        <taxon>Nitrospirales</taxon>
        <taxon>Nitrospiraceae</taxon>
        <taxon>Candidatus Sulfobium</taxon>
    </lineage>
</organism>
<dbReference type="Proteomes" id="UP000245125">
    <property type="component" value="Unassembled WGS sequence"/>
</dbReference>
<name>A0A2U3QDY1_9BACT</name>
<sequence length="47" mass="5359">MRSKTDTAHAELPEVTSGTATDFTPVMGPHLKLRRPLRFFYHACFSH</sequence>
<dbReference type="AlphaFoldDB" id="A0A2U3QDY1"/>
<evidence type="ECO:0000256" key="1">
    <source>
        <dbReference type="SAM" id="MobiDB-lite"/>
    </source>
</evidence>
<reference evidence="3" key="1">
    <citation type="submission" date="2018-03" db="EMBL/GenBank/DDBJ databases">
        <authorList>
            <person name="Zecchin S."/>
        </authorList>
    </citation>
    <scope>NUCLEOTIDE SEQUENCE [LARGE SCALE GENOMIC DNA]</scope>
</reference>
<accession>A0A2U3QDY1</accession>
<proteinExistence type="predicted"/>
<feature type="region of interest" description="Disordered" evidence="1">
    <location>
        <begin position="1"/>
        <end position="27"/>
    </location>
</feature>
<gene>
    <name evidence="2" type="ORF">NBG4_1010015</name>
</gene>
<evidence type="ECO:0000313" key="2">
    <source>
        <dbReference type="EMBL" id="SPP99633.1"/>
    </source>
</evidence>
<keyword evidence="3" id="KW-1185">Reference proteome</keyword>
<protein>
    <submittedName>
        <fullName evidence="2">Uncharacterized protein</fullName>
    </submittedName>
</protein>
<dbReference type="EMBL" id="OUUY01000004">
    <property type="protein sequence ID" value="SPP99633.1"/>
    <property type="molecule type" value="Genomic_DNA"/>
</dbReference>
<feature type="compositionally biased region" description="Basic and acidic residues" evidence="1">
    <location>
        <begin position="1"/>
        <end position="12"/>
    </location>
</feature>
<evidence type="ECO:0000313" key="3">
    <source>
        <dbReference type="Proteomes" id="UP000245125"/>
    </source>
</evidence>